<sequence>MYIFAWNGEDGIGIKPQAAKQLLPLAEEYEMFKLRRNCENVLHAAYEQLRKDHRLGHIPPEINEEYLIMSDRYRFDRLLNMCIDEHVHCAAPGQTKTIVNADTLSESVKLIILEKKLARLNNALDRERKYKHDMESTLSNISPRTKWSNKFVLY</sequence>
<gene>
    <name evidence="1" type="ORF">MAR_015441</name>
</gene>
<protein>
    <submittedName>
        <fullName evidence="1">Uncharacterized protein</fullName>
    </submittedName>
</protein>
<reference evidence="1" key="1">
    <citation type="submission" date="2022-11" db="EMBL/GenBank/DDBJ databases">
        <title>Centuries of genome instability and evolution in soft-shell clam transmissible cancer (bioRxiv).</title>
        <authorList>
            <person name="Hart S.F.M."/>
            <person name="Yonemitsu M.A."/>
            <person name="Giersch R.M."/>
            <person name="Beal B.F."/>
            <person name="Arriagada G."/>
            <person name="Davis B.W."/>
            <person name="Ostrander E.A."/>
            <person name="Goff S.P."/>
            <person name="Metzger M.J."/>
        </authorList>
    </citation>
    <scope>NUCLEOTIDE SEQUENCE</scope>
    <source>
        <strain evidence="1">MELC-2E11</strain>
        <tissue evidence="1">Siphon/mantle</tissue>
    </source>
</reference>
<name>A0ABY7FIS3_MYAAR</name>
<accession>A0ABY7FIS3</accession>
<organism evidence="1 2">
    <name type="scientific">Mya arenaria</name>
    <name type="common">Soft-shell clam</name>
    <dbReference type="NCBI Taxonomy" id="6604"/>
    <lineage>
        <taxon>Eukaryota</taxon>
        <taxon>Metazoa</taxon>
        <taxon>Spiralia</taxon>
        <taxon>Lophotrochozoa</taxon>
        <taxon>Mollusca</taxon>
        <taxon>Bivalvia</taxon>
        <taxon>Autobranchia</taxon>
        <taxon>Heteroconchia</taxon>
        <taxon>Euheterodonta</taxon>
        <taxon>Imparidentia</taxon>
        <taxon>Neoheterodontei</taxon>
        <taxon>Myida</taxon>
        <taxon>Myoidea</taxon>
        <taxon>Myidae</taxon>
        <taxon>Mya</taxon>
    </lineage>
</organism>
<proteinExistence type="predicted"/>
<evidence type="ECO:0000313" key="2">
    <source>
        <dbReference type="Proteomes" id="UP001164746"/>
    </source>
</evidence>
<evidence type="ECO:0000313" key="1">
    <source>
        <dbReference type="EMBL" id="WAR21467.1"/>
    </source>
</evidence>
<keyword evidence="2" id="KW-1185">Reference proteome</keyword>
<dbReference type="Proteomes" id="UP001164746">
    <property type="component" value="Chromosome 12"/>
</dbReference>
<dbReference type="EMBL" id="CP111023">
    <property type="protein sequence ID" value="WAR21467.1"/>
    <property type="molecule type" value="Genomic_DNA"/>
</dbReference>